<dbReference type="Proteomes" id="UP001165064">
    <property type="component" value="Unassembled WGS sequence"/>
</dbReference>
<dbReference type="EMBL" id="BSXS01010403">
    <property type="protein sequence ID" value="GME98164.1"/>
    <property type="molecule type" value="Genomic_DNA"/>
</dbReference>
<evidence type="ECO:0000313" key="2">
    <source>
        <dbReference type="Proteomes" id="UP001165064"/>
    </source>
</evidence>
<organism evidence="1 2">
    <name type="scientific">Ambrosiozyma monospora</name>
    <name type="common">Yeast</name>
    <name type="synonym">Endomycopsis monosporus</name>
    <dbReference type="NCBI Taxonomy" id="43982"/>
    <lineage>
        <taxon>Eukaryota</taxon>
        <taxon>Fungi</taxon>
        <taxon>Dikarya</taxon>
        <taxon>Ascomycota</taxon>
        <taxon>Saccharomycotina</taxon>
        <taxon>Pichiomycetes</taxon>
        <taxon>Pichiales</taxon>
        <taxon>Pichiaceae</taxon>
        <taxon>Ambrosiozyma</taxon>
    </lineage>
</organism>
<accession>A0ACB5TZW3</accession>
<sequence length="312" mass="34952">MDRKALLEAKRAKLEELRRQRLEKQIRLSTDHQPKYSTGDINNIVSDLLQPESFTASSQGLAPVTETTSTDDSNDVSSQHLSSQQHPETHVESEVEVKTESIQQRNPSDAPVRHIDVYDKAVETDFNSTYDDLEEYQNYDPKKLEQKIEHKLRAKLEAEIREKLTKQFEQKLEREKQLDSQLNSVIDPLIPSATPQLASTHNSVGSAPNLSLQQLTPEEQNPDANSKYAKEISSDDSGAFMDKNASQLIRSLHVLENEDTVGRCITSIDLSSFYPELVLVSYGSLNKKFESNSGPNANTSSFNSGAGLKSFV</sequence>
<keyword evidence="2" id="KW-1185">Reference proteome</keyword>
<evidence type="ECO:0000313" key="1">
    <source>
        <dbReference type="EMBL" id="GME98164.1"/>
    </source>
</evidence>
<name>A0ACB5TZW3_AMBMO</name>
<comment type="caution">
    <text evidence="1">The sequence shown here is derived from an EMBL/GenBank/DDBJ whole genome shotgun (WGS) entry which is preliminary data.</text>
</comment>
<gene>
    <name evidence="1" type="ORF">Amon02_001041800</name>
</gene>
<proteinExistence type="predicted"/>
<protein>
    <submittedName>
        <fullName evidence="1">Unnamed protein product</fullName>
    </submittedName>
</protein>
<reference evidence="1" key="1">
    <citation type="submission" date="2023-04" db="EMBL/GenBank/DDBJ databases">
        <title>Ambrosiozyma monospora NBRC 10751.</title>
        <authorList>
            <person name="Ichikawa N."/>
            <person name="Sato H."/>
            <person name="Tonouchi N."/>
        </authorList>
    </citation>
    <scope>NUCLEOTIDE SEQUENCE</scope>
    <source>
        <strain evidence="1">NBRC 10751</strain>
    </source>
</reference>